<dbReference type="InterPro" id="IPR055271">
    <property type="entry name" value="NDNF_Fn(III)_1"/>
</dbReference>
<feature type="domain" description="Fibronectin type-III" evidence="9">
    <location>
        <begin position="467"/>
        <end position="575"/>
    </location>
</feature>
<name>A0A4W3GGZ7_CALMI</name>
<evidence type="ECO:0000256" key="8">
    <source>
        <dbReference type="ARBA" id="ARBA00046135"/>
    </source>
</evidence>
<dbReference type="Ensembl" id="ENSCMIT00000002821.1">
    <property type="protein sequence ID" value="ENSCMIP00000002728.1"/>
    <property type="gene ID" value="ENSCMIG00000001629.1"/>
</dbReference>
<dbReference type="InParanoid" id="A0A4W3GGZ7"/>
<evidence type="ECO:0000259" key="9">
    <source>
        <dbReference type="SMART" id="SM00060"/>
    </source>
</evidence>
<organism evidence="10 11">
    <name type="scientific">Callorhinchus milii</name>
    <name type="common">Ghost shark</name>
    <dbReference type="NCBI Taxonomy" id="7868"/>
    <lineage>
        <taxon>Eukaryota</taxon>
        <taxon>Metazoa</taxon>
        <taxon>Chordata</taxon>
        <taxon>Craniata</taxon>
        <taxon>Vertebrata</taxon>
        <taxon>Chondrichthyes</taxon>
        <taxon>Holocephali</taxon>
        <taxon>Chimaeriformes</taxon>
        <taxon>Callorhinchidae</taxon>
        <taxon>Callorhinchus</taxon>
    </lineage>
</organism>
<evidence type="ECO:0000256" key="1">
    <source>
        <dbReference type="ARBA" id="ARBA00004613"/>
    </source>
</evidence>
<accession>A0A4W3GGZ7</accession>
<keyword evidence="3" id="KW-0732">Signal</keyword>
<dbReference type="SMART" id="SM00060">
    <property type="entry name" value="FN3"/>
    <property type="match status" value="2"/>
</dbReference>
<evidence type="ECO:0000256" key="5">
    <source>
        <dbReference type="ARBA" id="ARBA00022902"/>
    </source>
</evidence>
<dbReference type="GO" id="GO:0008201">
    <property type="term" value="F:heparin binding"/>
    <property type="evidence" value="ECO:0007669"/>
    <property type="project" value="TreeGrafter"/>
</dbReference>
<dbReference type="GeneTree" id="ENSGT00390000007586"/>
<dbReference type="Gene3D" id="2.60.40.10">
    <property type="entry name" value="Immunoglobulins"/>
    <property type="match status" value="1"/>
</dbReference>
<dbReference type="CDD" id="cd00063">
    <property type="entry name" value="FN3"/>
    <property type="match status" value="1"/>
</dbReference>
<evidence type="ECO:0000256" key="6">
    <source>
        <dbReference type="ARBA" id="ARBA00023180"/>
    </source>
</evidence>
<dbReference type="PANTHER" id="PTHR14619">
    <property type="entry name" value="NEURON-DERIVED NEUROTROPHIC FACTOR"/>
    <property type="match status" value="1"/>
</dbReference>
<dbReference type="Pfam" id="PF19433">
    <property type="entry name" value="NDNF_C"/>
    <property type="match status" value="1"/>
</dbReference>
<keyword evidence="5" id="KW-0524">Neurogenesis</keyword>
<evidence type="ECO:0000256" key="3">
    <source>
        <dbReference type="ARBA" id="ARBA00022729"/>
    </source>
</evidence>
<dbReference type="Proteomes" id="UP000314986">
    <property type="component" value="Unassembled WGS sequence"/>
</dbReference>
<gene>
    <name evidence="10" type="primary">LOC103181164</name>
</gene>
<keyword evidence="2" id="KW-0964">Secreted</keyword>
<dbReference type="Pfam" id="PF24354">
    <property type="entry name" value="NDNF_N"/>
    <property type="match status" value="1"/>
</dbReference>
<keyword evidence="4" id="KW-0677">Repeat</keyword>
<dbReference type="PANTHER" id="PTHR14619:SF9">
    <property type="entry name" value="PROTEIN NDNF"/>
    <property type="match status" value="1"/>
</dbReference>
<keyword evidence="11" id="KW-1185">Reference proteome</keyword>
<dbReference type="AlphaFoldDB" id="A0A4W3GGZ7"/>
<dbReference type="Pfam" id="PF10179">
    <property type="entry name" value="NDNF"/>
    <property type="match status" value="1"/>
</dbReference>
<dbReference type="InterPro" id="IPR036116">
    <property type="entry name" value="FN3_sf"/>
</dbReference>
<comment type="subcellular location">
    <subcellularLocation>
        <location evidence="1">Secreted</location>
    </subcellularLocation>
</comment>
<protein>
    <recommendedName>
        <fullName evidence="7">Protein NDNF</fullName>
    </recommendedName>
</protein>
<dbReference type="InterPro" id="IPR013783">
    <property type="entry name" value="Ig-like_fold"/>
</dbReference>
<dbReference type="InterPro" id="IPR045805">
    <property type="entry name" value="NDNF_C"/>
</dbReference>
<feature type="domain" description="Fibronectin type-III" evidence="9">
    <location>
        <begin position="199"/>
        <end position="347"/>
    </location>
</feature>
<comment type="function">
    <text evidence="8">Secretory protein that plays a role in various cellular processes. Acts as a chemorepellent acting on gonadotropin-releasing hormone (GnRH) expressing neurons regulating their migration to the hypothalamus. Also promotes neuron migration, growth and survival as well as neurite outgrowth and is involved in the development of the olfactory system. May also act through the regulation of growth factors activity and downstream signaling. Also regulates extracellular matrix assembly and cell adhesiveness. Promotes endothelial cell survival, vessel formation and plays an important role in the process of revascularization through NOS3-dependent mechanisms.</text>
</comment>
<dbReference type="InterPro" id="IPR003961">
    <property type="entry name" value="FN3_dom"/>
</dbReference>
<dbReference type="GO" id="GO:0007399">
    <property type="term" value="P:nervous system development"/>
    <property type="evidence" value="ECO:0007669"/>
    <property type="project" value="UniProtKB-KW"/>
</dbReference>
<dbReference type="SUPFAM" id="SSF49265">
    <property type="entry name" value="Fibronectin type III"/>
    <property type="match status" value="1"/>
</dbReference>
<dbReference type="GO" id="GO:0005576">
    <property type="term" value="C:extracellular region"/>
    <property type="evidence" value="ECO:0007669"/>
    <property type="project" value="UniProtKB-SubCell"/>
</dbReference>
<evidence type="ECO:0000256" key="2">
    <source>
        <dbReference type="ARBA" id="ARBA00022525"/>
    </source>
</evidence>
<proteinExistence type="predicted"/>
<evidence type="ECO:0000256" key="4">
    <source>
        <dbReference type="ARBA" id="ARBA00022737"/>
    </source>
</evidence>
<dbReference type="InterPro" id="IPR019326">
    <property type="entry name" value="NDNF"/>
</dbReference>
<reference evidence="11" key="2">
    <citation type="journal article" date="2007" name="PLoS Biol.">
        <title>Survey sequencing and comparative analysis of the elephant shark (Callorhinchus milii) genome.</title>
        <authorList>
            <person name="Venkatesh B."/>
            <person name="Kirkness E.F."/>
            <person name="Loh Y.H."/>
            <person name="Halpern A.L."/>
            <person name="Lee A.P."/>
            <person name="Johnson J."/>
            <person name="Dandona N."/>
            <person name="Viswanathan L.D."/>
            <person name="Tay A."/>
            <person name="Venter J.C."/>
            <person name="Strausberg R.L."/>
            <person name="Brenner S."/>
        </authorList>
    </citation>
    <scope>NUCLEOTIDE SEQUENCE [LARGE SCALE GENOMIC DNA]</scope>
</reference>
<evidence type="ECO:0000313" key="11">
    <source>
        <dbReference type="Proteomes" id="UP000314986"/>
    </source>
</evidence>
<sequence>MSTIPNCRHPFLARLGCFKRKKLNQGLLELLEMAVCKTFCLLFMLMCQAQGRGWDGTSDRALYNYSPVLPDGMEITVFLFRNLPQRHYFVLKTDTTPFSITVTPCDAPLEWHLAAANSNKKAAGKGSDGDAYKHGKLQKHQQSWEAMRDLFIYKGNAVETYVSVSSHSTFYRLELTSTEKNTRIRVYMTTSPQTDPPYPELPFDPRVDVTSVGQTMVTLAWKPSPSILRYEENIQYCLLINQEHNYKSLCAAEAQVESSDDLWPDIPVVSIFSSLQEIHVANTKGYHVELLSPSKSSTLNSPLLWEKELDIIQQCIGNKNVYVVSDLQPNTQYYFDVFAVNILTNTSTAYTGTFAKTLQQPDPKVLGLKEGNMIQVYVGKEKQKVYSFRAGVWNRRVQFTFYSCGEVHVQIERNGKLLVSENIESLKHFQLRGKAKARYVVGIKSMESFEASVKILVSTHFNKPIFPQLPESLKLKTFDKLRTCNSVTIAWLGTQERNKYCLYKTEIEQERAKKEIRKANGCFGPEVRNLAEKVHCKYFHNLNKLRAVTTEEVRGLEPGKIYLFDVYVIGHTGHSVKYQSKLVKTRKVC</sequence>
<reference evidence="11" key="3">
    <citation type="journal article" date="2014" name="Nature">
        <title>Elephant shark genome provides unique insights into gnathostome evolution.</title>
        <authorList>
            <consortium name="International Elephant Shark Genome Sequencing Consortium"/>
            <person name="Venkatesh B."/>
            <person name="Lee A.P."/>
            <person name="Ravi V."/>
            <person name="Maurya A.K."/>
            <person name="Lian M.M."/>
            <person name="Swann J.B."/>
            <person name="Ohta Y."/>
            <person name="Flajnik M.F."/>
            <person name="Sutoh Y."/>
            <person name="Kasahara M."/>
            <person name="Hoon S."/>
            <person name="Gangu V."/>
            <person name="Roy S.W."/>
            <person name="Irimia M."/>
            <person name="Korzh V."/>
            <person name="Kondrychyn I."/>
            <person name="Lim Z.W."/>
            <person name="Tay B.H."/>
            <person name="Tohari S."/>
            <person name="Kong K.W."/>
            <person name="Ho S."/>
            <person name="Lorente-Galdos B."/>
            <person name="Quilez J."/>
            <person name="Marques-Bonet T."/>
            <person name="Raney B.J."/>
            <person name="Ingham P.W."/>
            <person name="Tay A."/>
            <person name="Hillier L.W."/>
            <person name="Minx P."/>
            <person name="Boehm T."/>
            <person name="Wilson R.K."/>
            <person name="Brenner S."/>
            <person name="Warren W.C."/>
        </authorList>
    </citation>
    <scope>NUCLEOTIDE SEQUENCE [LARGE SCALE GENOMIC DNA]</scope>
</reference>
<keyword evidence="6" id="KW-0325">Glycoprotein</keyword>
<evidence type="ECO:0000313" key="10">
    <source>
        <dbReference type="Ensembl" id="ENSCMIP00000002728.1"/>
    </source>
</evidence>
<reference evidence="10" key="4">
    <citation type="submission" date="2025-08" db="UniProtKB">
        <authorList>
            <consortium name="Ensembl"/>
        </authorList>
    </citation>
    <scope>IDENTIFICATION</scope>
</reference>
<reference evidence="11" key="1">
    <citation type="journal article" date="2006" name="Science">
        <title>Ancient noncoding elements conserved in the human genome.</title>
        <authorList>
            <person name="Venkatesh B."/>
            <person name="Kirkness E.F."/>
            <person name="Loh Y.H."/>
            <person name="Halpern A.L."/>
            <person name="Lee A.P."/>
            <person name="Johnson J."/>
            <person name="Dandona N."/>
            <person name="Viswanathan L.D."/>
            <person name="Tay A."/>
            <person name="Venter J.C."/>
            <person name="Strausberg R.L."/>
            <person name="Brenner S."/>
        </authorList>
    </citation>
    <scope>NUCLEOTIDE SEQUENCE [LARGE SCALE GENOMIC DNA]</scope>
</reference>
<dbReference type="InterPro" id="IPR056225">
    <property type="entry name" value="NDNF_N"/>
</dbReference>
<reference evidence="10" key="5">
    <citation type="submission" date="2025-09" db="UniProtKB">
        <authorList>
            <consortium name="Ensembl"/>
        </authorList>
    </citation>
    <scope>IDENTIFICATION</scope>
</reference>
<evidence type="ECO:0000256" key="7">
    <source>
        <dbReference type="ARBA" id="ARBA00024096"/>
    </source>
</evidence>
<dbReference type="OMA" id="WMETRNA"/>